<accession>A0A7J6W9H1</accession>
<keyword evidence="2" id="KW-1185">Reference proteome</keyword>
<reference evidence="1 2" key="1">
    <citation type="submission" date="2020-06" db="EMBL/GenBank/DDBJ databases">
        <title>Transcriptomic and genomic resources for Thalictrum thalictroides and T. hernandezii: Facilitating candidate gene discovery in an emerging model plant lineage.</title>
        <authorList>
            <person name="Arias T."/>
            <person name="Riano-Pachon D.M."/>
            <person name="Di Stilio V.S."/>
        </authorList>
    </citation>
    <scope>NUCLEOTIDE SEQUENCE [LARGE SCALE GENOMIC DNA]</scope>
    <source>
        <strain evidence="2">cv. WT478/WT964</strain>
        <tissue evidence="1">Leaves</tissue>
    </source>
</reference>
<evidence type="ECO:0000313" key="1">
    <source>
        <dbReference type="EMBL" id="KAF5193035.1"/>
    </source>
</evidence>
<protein>
    <submittedName>
        <fullName evidence="1">Uncharacterized protein</fullName>
    </submittedName>
</protein>
<comment type="caution">
    <text evidence="1">The sequence shown here is derived from an EMBL/GenBank/DDBJ whole genome shotgun (WGS) entry which is preliminary data.</text>
</comment>
<dbReference type="Proteomes" id="UP000554482">
    <property type="component" value="Unassembled WGS sequence"/>
</dbReference>
<organism evidence="1 2">
    <name type="scientific">Thalictrum thalictroides</name>
    <name type="common">Rue-anemone</name>
    <name type="synonym">Anemone thalictroides</name>
    <dbReference type="NCBI Taxonomy" id="46969"/>
    <lineage>
        <taxon>Eukaryota</taxon>
        <taxon>Viridiplantae</taxon>
        <taxon>Streptophyta</taxon>
        <taxon>Embryophyta</taxon>
        <taxon>Tracheophyta</taxon>
        <taxon>Spermatophyta</taxon>
        <taxon>Magnoliopsida</taxon>
        <taxon>Ranunculales</taxon>
        <taxon>Ranunculaceae</taxon>
        <taxon>Thalictroideae</taxon>
        <taxon>Thalictrum</taxon>
    </lineage>
</organism>
<proteinExistence type="predicted"/>
<gene>
    <name evidence="1" type="ORF">FRX31_017378</name>
</gene>
<sequence>SVPGTTAKTLRLNVVRSILCDAAVTAASCSVLEVLLVQSDGDRGSPLVRQNLTGSNGKAVNRVATCSSVLECPRPFFLALCDNMGSVMNRRPAG</sequence>
<evidence type="ECO:0000313" key="2">
    <source>
        <dbReference type="Proteomes" id="UP000554482"/>
    </source>
</evidence>
<dbReference type="EMBL" id="JABWDY010020595">
    <property type="protein sequence ID" value="KAF5193035.1"/>
    <property type="molecule type" value="Genomic_DNA"/>
</dbReference>
<feature type="non-terminal residue" evidence="1">
    <location>
        <position position="1"/>
    </location>
</feature>
<dbReference type="AlphaFoldDB" id="A0A7J6W9H1"/>
<name>A0A7J6W9H1_THATH</name>